<keyword evidence="6" id="KW-0547">Nucleotide-binding</keyword>
<feature type="domain" description="P-type ATPase A" evidence="12">
    <location>
        <begin position="135"/>
        <end position="235"/>
    </location>
</feature>
<keyword evidence="5" id="KW-0479">Metal-binding</keyword>
<dbReference type="Gene3D" id="3.40.50.1000">
    <property type="entry name" value="HAD superfamily/HAD-like"/>
    <property type="match status" value="1"/>
</dbReference>
<evidence type="ECO:0000256" key="7">
    <source>
        <dbReference type="ARBA" id="ARBA00022840"/>
    </source>
</evidence>
<dbReference type="SFLD" id="SFLDG00002">
    <property type="entry name" value="C1.7:_P-type_atpase_like"/>
    <property type="match status" value="1"/>
</dbReference>
<keyword evidence="8" id="KW-1278">Translocase</keyword>
<dbReference type="GO" id="GO:0005524">
    <property type="term" value="F:ATP binding"/>
    <property type="evidence" value="ECO:0007669"/>
    <property type="project" value="UniProtKB-KW"/>
</dbReference>
<feature type="transmembrane region" description="Helical" evidence="11">
    <location>
        <begin position="587"/>
        <end position="606"/>
    </location>
</feature>
<evidence type="ECO:0000259" key="12">
    <source>
        <dbReference type="Pfam" id="PF00122"/>
    </source>
</evidence>
<dbReference type="GO" id="GO:0016887">
    <property type="term" value="F:ATP hydrolysis activity"/>
    <property type="evidence" value="ECO:0007669"/>
    <property type="project" value="InterPro"/>
</dbReference>
<dbReference type="AlphaFoldDB" id="A0A0F9TBQ6"/>
<dbReference type="PRINTS" id="PR00119">
    <property type="entry name" value="CATATPASE"/>
</dbReference>
<dbReference type="FunFam" id="2.70.150.10:FF:000020">
    <property type="entry name" value="Copper-exporting P-type ATPase A"/>
    <property type="match status" value="1"/>
</dbReference>
<sequence length="657" mass="69514">MAHDVLHDSIAKQTGRASMLIVGILLGGVLVLCSYAASIPAVSQTLFAGNRLYSDMLALAGAVLLGAPIVIHAARTLTRGHMHMDELVALAVIAAIAGGKYQEAGIVAFFLLLANLIETRTALGARASIEELLKLSPRKANRLIPDGGEEPVDPRDLQPGDLVRVRPGDDIPADGEVVSGTSSVNQATITGESLPVDKTAGDEVFSGTSNLAGAIDIKVTRAGEDTTLGRVRKLILQAEQTRIPIMRLIDRYAGWYTPTILMLAATVLFFTRDMSRVITILVVACPCALVLAVPTAMVAALSCAARLGILIKDVSNIEQARSLTAFVFDKTGTLTTGELSVTQIRPAPDVDPADLLAAAGSAEHRSRHPVAQAVVAVAEKARLTLSDPSEFEEISGRGVRSEVDGTPVLVGRRSWLGEQGVDFSTMSDPKYDEPEGLSVLHVARGGQLLGWIGLEDRTRPEARAAIDELRSSGIRELVMVTGDRRSVAHRVAREMGCTDVQAEVLPEDKLDLVGALRRQGHQVAVVGDGVNDAPALAAGDLSIVMGAAGSDVAINAATIVLMNNDLRRLPFLIHLSRRAIGVVHQNLLFGVSVIVMLLVLASLGLVTPVVGAMLHMVAAAFVIFNSARLVRFGEQLHGDETEEAPRLPANVEAVAVT</sequence>
<dbReference type="InterPro" id="IPR027256">
    <property type="entry name" value="P-typ_ATPase_IB"/>
</dbReference>
<dbReference type="GO" id="GO:0019829">
    <property type="term" value="F:ATPase-coupled monoatomic cation transmembrane transporter activity"/>
    <property type="evidence" value="ECO:0007669"/>
    <property type="project" value="InterPro"/>
</dbReference>
<dbReference type="Gene3D" id="3.40.1110.10">
    <property type="entry name" value="Calcium-transporting ATPase, cytoplasmic domain N"/>
    <property type="match status" value="1"/>
</dbReference>
<evidence type="ECO:0000256" key="5">
    <source>
        <dbReference type="ARBA" id="ARBA00022723"/>
    </source>
</evidence>
<evidence type="ECO:0000256" key="8">
    <source>
        <dbReference type="ARBA" id="ARBA00022967"/>
    </source>
</evidence>
<dbReference type="CDD" id="cd02079">
    <property type="entry name" value="P-type_ATPase_HM"/>
    <property type="match status" value="1"/>
</dbReference>
<dbReference type="Gene3D" id="2.70.150.10">
    <property type="entry name" value="Calcium-transporting ATPase, cytoplasmic transduction domain A"/>
    <property type="match status" value="1"/>
</dbReference>
<keyword evidence="10 11" id="KW-0472">Membrane</keyword>
<dbReference type="InterPro" id="IPR044492">
    <property type="entry name" value="P_typ_ATPase_HD_dom"/>
</dbReference>
<evidence type="ECO:0000256" key="1">
    <source>
        <dbReference type="ARBA" id="ARBA00004651"/>
    </source>
</evidence>
<dbReference type="InterPro" id="IPR036412">
    <property type="entry name" value="HAD-like_sf"/>
</dbReference>
<dbReference type="NCBIfam" id="TIGR01511">
    <property type="entry name" value="ATPase-IB1_Cu"/>
    <property type="match status" value="1"/>
</dbReference>
<dbReference type="NCBIfam" id="TIGR01525">
    <property type="entry name" value="ATPase-IB_hvy"/>
    <property type="match status" value="1"/>
</dbReference>
<dbReference type="PANTHER" id="PTHR48085:SF5">
    <property type="entry name" value="CADMIUM_ZINC-TRANSPORTING ATPASE HMA4-RELATED"/>
    <property type="match status" value="1"/>
</dbReference>
<dbReference type="EMBL" id="LAZR01000293">
    <property type="protein sequence ID" value="KKN76599.1"/>
    <property type="molecule type" value="Genomic_DNA"/>
</dbReference>
<dbReference type="InterPro" id="IPR059000">
    <property type="entry name" value="ATPase_P-type_domA"/>
</dbReference>
<feature type="transmembrane region" description="Helical" evidence="11">
    <location>
        <begin position="57"/>
        <end position="74"/>
    </location>
</feature>
<keyword evidence="9 11" id="KW-1133">Transmembrane helix</keyword>
<feature type="transmembrane region" description="Helical" evidence="11">
    <location>
        <begin position="252"/>
        <end position="271"/>
    </location>
</feature>
<keyword evidence="7" id="KW-0067">ATP-binding</keyword>
<dbReference type="Pfam" id="PF00702">
    <property type="entry name" value="Hydrolase"/>
    <property type="match status" value="1"/>
</dbReference>
<keyword evidence="4 11" id="KW-0812">Transmembrane</keyword>
<dbReference type="NCBIfam" id="TIGR01494">
    <property type="entry name" value="ATPase_P-type"/>
    <property type="match status" value="1"/>
</dbReference>
<gene>
    <name evidence="13" type="ORF">LCGC14_0368910</name>
</gene>
<evidence type="ECO:0000256" key="6">
    <source>
        <dbReference type="ARBA" id="ARBA00022741"/>
    </source>
</evidence>
<evidence type="ECO:0000256" key="9">
    <source>
        <dbReference type="ARBA" id="ARBA00022989"/>
    </source>
</evidence>
<name>A0A0F9TBQ6_9ZZZZ</name>
<organism evidence="13">
    <name type="scientific">marine sediment metagenome</name>
    <dbReference type="NCBI Taxonomy" id="412755"/>
    <lineage>
        <taxon>unclassified sequences</taxon>
        <taxon>metagenomes</taxon>
        <taxon>ecological metagenomes</taxon>
    </lineage>
</organism>
<dbReference type="SUPFAM" id="SSF81653">
    <property type="entry name" value="Calcium ATPase, transduction domain A"/>
    <property type="match status" value="1"/>
</dbReference>
<reference evidence="13" key="1">
    <citation type="journal article" date="2015" name="Nature">
        <title>Complex archaea that bridge the gap between prokaryotes and eukaryotes.</title>
        <authorList>
            <person name="Spang A."/>
            <person name="Saw J.H."/>
            <person name="Jorgensen S.L."/>
            <person name="Zaremba-Niedzwiedzka K."/>
            <person name="Martijn J."/>
            <person name="Lind A.E."/>
            <person name="van Eijk R."/>
            <person name="Schleper C."/>
            <person name="Guy L."/>
            <person name="Ettema T.J."/>
        </authorList>
    </citation>
    <scope>NUCLEOTIDE SEQUENCE</scope>
</reference>
<comment type="caution">
    <text evidence="13">The sequence shown here is derived from an EMBL/GenBank/DDBJ whole genome shotgun (WGS) entry which is preliminary data.</text>
</comment>
<dbReference type="InterPro" id="IPR023298">
    <property type="entry name" value="ATPase_P-typ_TM_dom_sf"/>
</dbReference>
<dbReference type="GO" id="GO:0046872">
    <property type="term" value="F:metal ion binding"/>
    <property type="evidence" value="ECO:0007669"/>
    <property type="project" value="UniProtKB-KW"/>
</dbReference>
<dbReference type="Pfam" id="PF00122">
    <property type="entry name" value="E1-E2_ATPase"/>
    <property type="match status" value="1"/>
</dbReference>
<accession>A0A0F9TBQ6</accession>
<feature type="transmembrane region" description="Helical" evidence="11">
    <location>
        <begin position="277"/>
        <end position="301"/>
    </location>
</feature>
<feature type="transmembrane region" description="Helical" evidence="11">
    <location>
        <begin position="17"/>
        <end position="37"/>
    </location>
</feature>
<evidence type="ECO:0000256" key="11">
    <source>
        <dbReference type="SAM" id="Phobius"/>
    </source>
</evidence>
<dbReference type="InterPro" id="IPR023214">
    <property type="entry name" value="HAD_sf"/>
</dbReference>
<dbReference type="InterPro" id="IPR018303">
    <property type="entry name" value="ATPase_P-typ_P_site"/>
</dbReference>
<dbReference type="GO" id="GO:0005886">
    <property type="term" value="C:plasma membrane"/>
    <property type="evidence" value="ECO:0007669"/>
    <property type="project" value="UniProtKB-SubCell"/>
</dbReference>
<dbReference type="InterPro" id="IPR008250">
    <property type="entry name" value="ATPase_P-typ_transduc_dom_A_sf"/>
</dbReference>
<comment type="similarity">
    <text evidence="2">Belongs to the cation transport ATPase (P-type) (TC 3.A.3) family. Type IB subfamily.</text>
</comment>
<dbReference type="SFLD" id="SFLDF00027">
    <property type="entry name" value="p-type_atpase"/>
    <property type="match status" value="1"/>
</dbReference>
<dbReference type="PANTHER" id="PTHR48085">
    <property type="entry name" value="CADMIUM/ZINC-TRANSPORTING ATPASE HMA2-RELATED"/>
    <property type="match status" value="1"/>
</dbReference>
<dbReference type="SUPFAM" id="SSF81665">
    <property type="entry name" value="Calcium ATPase, transmembrane domain M"/>
    <property type="match status" value="1"/>
</dbReference>
<evidence type="ECO:0000313" key="13">
    <source>
        <dbReference type="EMBL" id="KKN76599.1"/>
    </source>
</evidence>
<keyword evidence="3" id="KW-1003">Cell membrane</keyword>
<evidence type="ECO:0000256" key="2">
    <source>
        <dbReference type="ARBA" id="ARBA00006024"/>
    </source>
</evidence>
<dbReference type="InterPro" id="IPR023299">
    <property type="entry name" value="ATPase_P-typ_cyto_dom_N"/>
</dbReference>
<dbReference type="PROSITE" id="PS00154">
    <property type="entry name" value="ATPASE_E1_E2"/>
    <property type="match status" value="1"/>
</dbReference>
<dbReference type="InterPro" id="IPR051014">
    <property type="entry name" value="Cation_Transport_ATPase_IB"/>
</dbReference>
<protein>
    <recommendedName>
        <fullName evidence="12">P-type ATPase A domain-containing protein</fullName>
    </recommendedName>
</protein>
<dbReference type="InterPro" id="IPR001757">
    <property type="entry name" value="P_typ_ATPase"/>
</dbReference>
<comment type="subcellular location">
    <subcellularLocation>
        <location evidence="1">Cell membrane</location>
        <topology evidence="1">Multi-pass membrane protein</topology>
    </subcellularLocation>
</comment>
<evidence type="ECO:0000256" key="10">
    <source>
        <dbReference type="ARBA" id="ARBA00023136"/>
    </source>
</evidence>
<proteinExistence type="inferred from homology"/>
<evidence type="ECO:0000256" key="3">
    <source>
        <dbReference type="ARBA" id="ARBA00022475"/>
    </source>
</evidence>
<evidence type="ECO:0000256" key="4">
    <source>
        <dbReference type="ARBA" id="ARBA00022692"/>
    </source>
</evidence>
<dbReference type="SFLD" id="SFLDS00003">
    <property type="entry name" value="Haloacid_Dehalogenase"/>
    <property type="match status" value="1"/>
</dbReference>
<dbReference type="SUPFAM" id="SSF56784">
    <property type="entry name" value="HAD-like"/>
    <property type="match status" value="1"/>
</dbReference>